<dbReference type="Pfam" id="PF14383">
    <property type="entry name" value="VARLMGL"/>
    <property type="match status" value="1"/>
</dbReference>
<proteinExistence type="predicted"/>
<feature type="compositionally biased region" description="Polar residues" evidence="1">
    <location>
        <begin position="396"/>
        <end position="419"/>
    </location>
</feature>
<reference evidence="4" key="1">
    <citation type="submission" date="2020-08" db="EMBL/GenBank/DDBJ databases">
        <title>Plant Genome Project.</title>
        <authorList>
            <person name="Zhang R.-G."/>
        </authorList>
    </citation>
    <scope>NUCLEOTIDE SEQUENCE</scope>
    <source>
        <strain evidence="4">WSP0</strain>
        <tissue evidence="4">Leaf</tissue>
    </source>
</reference>
<evidence type="ECO:0000313" key="4">
    <source>
        <dbReference type="EMBL" id="KAG5525425.1"/>
    </source>
</evidence>
<feature type="compositionally biased region" description="Polar residues" evidence="1">
    <location>
        <begin position="359"/>
        <end position="375"/>
    </location>
</feature>
<evidence type="ECO:0000256" key="1">
    <source>
        <dbReference type="SAM" id="MobiDB-lite"/>
    </source>
</evidence>
<feature type="region of interest" description="Disordered" evidence="1">
    <location>
        <begin position="248"/>
        <end position="449"/>
    </location>
</feature>
<dbReference type="EMBL" id="JACTNZ010000011">
    <property type="protein sequence ID" value="KAG5525425.1"/>
    <property type="molecule type" value="Genomic_DNA"/>
</dbReference>
<dbReference type="PANTHER" id="PTHR21726">
    <property type="entry name" value="PHOSPHATIDYLINOSITOL N-ACETYLGLUCOSAMINYLTRANSFERASE SUBUNIT P DOWN SYNDROME CRITICAL REGION PROTEIN 5 -RELATED"/>
    <property type="match status" value="1"/>
</dbReference>
<name>A0AAV6IC87_9ERIC</name>
<gene>
    <name evidence="4" type="ORF">RHGRI_031923</name>
</gene>
<sequence length="915" mass="100855">MDVEKRSSRGGFLQLFDWNIKSRKRLFSNKSELPEGTKQGNEDVANSLTLCPPFLEVRENGPGPRSKRTIDYNSASSVTGDDGYGTKAPGVVARLMGLDTLPTSTISEPCSVPYYESSFDRDSFSQRSTLNFHIERHIVNSLPSDEISRDLAEYRLQKARIRPIERFQTETLPPKSAKSIPITRHRLLSPIKSPGFIPRNNVTYVMEAAAKMIEQGPPSTTKGKMPCVKPSSVPLRIRDLRERMEAVPITYGPEATRRPKDPISLKYSNGQDIGKHGSGSEDAQLYNASVASRKESSDSLKNKGKSVSLPVQAKVNAQRKEGSTSSGNRNSVNQKEGGEVKLERQTITQKKVQKRPPMSKTSDVLKQNNQKQNCVANKDKVALKPSVSNQKDRKIPSSNGSVRPNKASNKVINSTNGSRKMNGVAKDTGNELLSSKTKTSPQKKQSVHRDIHFEESIAKSISISKSGRSVKCNVSNDGYLNWDAVDKKSGMDVVSFTFTSPVKRSAPGSQASGQLMDGNARFFTDSCDESGPHDLKNPTSSLLGLNVIGGDSLSVLLEQKLKELASIVDSSNGNPVKDGSASCSAFSLQDSLSTLNITNTTTVESYNELHMHKDKLGHPDDANCASVDALLPKANLKLQELEVIQGQSTSSNTSDYGEDLHYRFHSSLSNHEPSCSDRSYESSESKTSSIANGSQQSISVEAYRMGDSISATKCQPVEIETELSDSASSTSAACRNGKNSSTPFGLTDLKKSSKWEVDYITEILNHSDLSVEDIVFGRINKAITPNLYDQLENRRTGCDENSEEDFNLGRQVLFDYVGENMELKGERLLSGSCKSWSKWEMLFRRKGCLAEDLYREISSLTSMSELMVDELVDKDMSSWHGKWVDFETEAFEEGVEIEERILTSLVDELVADLLI</sequence>
<feature type="domain" description="DUF3741" evidence="3">
    <location>
        <begin position="76"/>
        <end position="106"/>
    </location>
</feature>
<feature type="compositionally biased region" description="Low complexity" evidence="1">
    <location>
        <begin position="434"/>
        <end position="444"/>
    </location>
</feature>
<feature type="compositionally biased region" description="Polar residues" evidence="1">
    <location>
        <begin position="323"/>
        <end position="334"/>
    </location>
</feature>
<organism evidence="4 5">
    <name type="scientific">Rhododendron griersonianum</name>
    <dbReference type="NCBI Taxonomy" id="479676"/>
    <lineage>
        <taxon>Eukaryota</taxon>
        <taxon>Viridiplantae</taxon>
        <taxon>Streptophyta</taxon>
        <taxon>Embryophyta</taxon>
        <taxon>Tracheophyta</taxon>
        <taxon>Spermatophyta</taxon>
        <taxon>Magnoliopsida</taxon>
        <taxon>eudicotyledons</taxon>
        <taxon>Gunneridae</taxon>
        <taxon>Pentapetalae</taxon>
        <taxon>asterids</taxon>
        <taxon>Ericales</taxon>
        <taxon>Ericaceae</taxon>
        <taxon>Ericoideae</taxon>
        <taxon>Rhodoreae</taxon>
        <taxon>Rhododendron</taxon>
    </lineage>
</organism>
<feature type="domain" description="DUF4378" evidence="2">
    <location>
        <begin position="756"/>
        <end position="908"/>
    </location>
</feature>
<feature type="region of interest" description="Disordered" evidence="1">
    <location>
        <begin position="667"/>
        <end position="695"/>
    </location>
</feature>
<protein>
    <recommendedName>
        <fullName evidence="6">DUF4378 domain-containing protein</fullName>
    </recommendedName>
</protein>
<feature type="compositionally biased region" description="Basic and acidic residues" evidence="1">
    <location>
        <begin position="674"/>
        <end position="684"/>
    </location>
</feature>
<accession>A0AAV6IC87</accession>
<dbReference type="Proteomes" id="UP000823749">
    <property type="component" value="Chromosome 11"/>
</dbReference>
<keyword evidence="5" id="KW-1185">Reference proteome</keyword>
<evidence type="ECO:0008006" key="6">
    <source>
        <dbReference type="Google" id="ProtNLM"/>
    </source>
</evidence>
<evidence type="ECO:0000259" key="2">
    <source>
        <dbReference type="Pfam" id="PF14309"/>
    </source>
</evidence>
<dbReference type="InterPro" id="IPR025486">
    <property type="entry name" value="DUF4378"/>
</dbReference>
<comment type="caution">
    <text evidence="4">The sequence shown here is derived from an EMBL/GenBank/DDBJ whole genome shotgun (WGS) entry which is preliminary data.</text>
</comment>
<evidence type="ECO:0000313" key="5">
    <source>
        <dbReference type="Proteomes" id="UP000823749"/>
    </source>
</evidence>
<evidence type="ECO:0000259" key="3">
    <source>
        <dbReference type="Pfam" id="PF14383"/>
    </source>
</evidence>
<dbReference type="AlphaFoldDB" id="A0AAV6IC87"/>
<dbReference type="PANTHER" id="PTHR21726:SF57">
    <property type="entry name" value="SERINE-RICH ADHESIN FOR PLATELETS-LIKE PROTEIN"/>
    <property type="match status" value="1"/>
</dbReference>
<feature type="compositionally biased region" description="Basic and acidic residues" evidence="1">
    <location>
        <begin position="292"/>
        <end position="301"/>
    </location>
</feature>
<dbReference type="Pfam" id="PF14309">
    <property type="entry name" value="DUF4378"/>
    <property type="match status" value="1"/>
</dbReference>
<dbReference type="InterPro" id="IPR032795">
    <property type="entry name" value="DUF3741-assoc"/>
</dbReference>